<accession>A0A086J6P5</accession>
<organism evidence="1 2">
    <name type="scientific">Toxoplasma gondii p89</name>
    <dbReference type="NCBI Taxonomy" id="943119"/>
    <lineage>
        <taxon>Eukaryota</taxon>
        <taxon>Sar</taxon>
        <taxon>Alveolata</taxon>
        <taxon>Apicomplexa</taxon>
        <taxon>Conoidasida</taxon>
        <taxon>Coccidia</taxon>
        <taxon>Eucoccidiorida</taxon>
        <taxon>Eimeriorina</taxon>
        <taxon>Sarcocystidae</taxon>
        <taxon>Toxoplasma</taxon>
    </lineage>
</organism>
<comment type="caution">
    <text evidence="1">The sequence shown here is derived from an EMBL/GenBank/DDBJ whole genome shotgun (WGS) entry which is preliminary data.</text>
</comment>
<dbReference type="VEuPathDB" id="ToxoDB:TGP89_306730"/>
<proteinExistence type="predicted"/>
<gene>
    <name evidence="1" type="ORF">TGP89_306730</name>
</gene>
<evidence type="ECO:0000313" key="1">
    <source>
        <dbReference type="EMBL" id="KFG27813.1"/>
    </source>
</evidence>
<name>A0A086J6P5_TOXGO</name>
<dbReference type="EMBL" id="AEYI02002577">
    <property type="protein sequence ID" value="KFG27813.1"/>
    <property type="molecule type" value="Genomic_DNA"/>
</dbReference>
<evidence type="ECO:0000313" key="2">
    <source>
        <dbReference type="Proteomes" id="UP000028828"/>
    </source>
</evidence>
<reference evidence="1 2" key="1">
    <citation type="submission" date="2014-03" db="EMBL/GenBank/DDBJ databases">
        <authorList>
            <person name="Sibley D."/>
            <person name="Venepally P."/>
            <person name="Karamycheva S."/>
            <person name="Hadjithomas M."/>
            <person name="Khan A."/>
            <person name="Brunk B."/>
            <person name="Roos D."/>
            <person name="Caler E."/>
            <person name="Lorenzi H."/>
        </authorList>
    </citation>
    <scope>NUCLEOTIDE SEQUENCE [LARGE SCALE GENOMIC DNA]</scope>
    <source>
        <strain evidence="2">p89</strain>
    </source>
</reference>
<sequence length="139" mass="16127">MAGDTALGHFAVQVAFMSFYRAYSRLLVCSGKYQRYEYARRVQERQQNSNHTTWICYLGKRRQPNEQIVWTCSSTFTQVRVKRKRKGRAPLACVHRCAVEHLSHIFSVPVNFHSCLQHVKAASPTTCSCTRLRLSFIVR</sequence>
<dbReference type="AlphaFoldDB" id="A0A086J6P5"/>
<protein>
    <submittedName>
        <fullName evidence="1">Uncharacterized protein</fullName>
    </submittedName>
</protein>
<dbReference type="Proteomes" id="UP000028828">
    <property type="component" value="Unassembled WGS sequence"/>
</dbReference>